<sequence length="76" mass="8567">MDLTFGFHDIGHSLNVKVGITGTNCKRRHAWFSHQTQALIEKTQVFSVMAENIIYKTSGGVALEKGIPMVEYQKEQ</sequence>
<evidence type="ECO:0000313" key="2">
    <source>
        <dbReference type="Proteomes" id="UP000828390"/>
    </source>
</evidence>
<comment type="caution">
    <text evidence="1">The sequence shown here is derived from an EMBL/GenBank/DDBJ whole genome shotgun (WGS) entry which is preliminary data.</text>
</comment>
<name>A0A9D4BXB7_DREPO</name>
<proteinExistence type="predicted"/>
<reference evidence="1" key="2">
    <citation type="submission" date="2020-11" db="EMBL/GenBank/DDBJ databases">
        <authorList>
            <person name="McCartney M.A."/>
            <person name="Auch B."/>
            <person name="Kono T."/>
            <person name="Mallez S."/>
            <person name="Becker A."/>
            <person name="Gohl D.M."/>
            <person name="Silverstein K.A.T."/>
            <person name="Koren S."/>
            <person name="Bechman K.B."/>
            <person name="Herman A."/>
            <person name="Abrahante J.E."/>
            <person name="Garbe J."/>
        </authorList>
    </citation>
    <scope>NUCLEOTIDE SEQUENCE</scope>
    <source>
        <strain evidence="1">Duluth1</strain>
        <tissue evidence="1">Whole animal</tissue>
    </source>
</reference>
<gene>
    <name evidence="1" type="ORF">DPMN_071289</name>
</gene>
<protein>
    <submittedName>
        <fullName evidence="1">Uncharacterized protein</fullName>
    </submittedName>
</protein>
<reference evidence="1" key="1">
    <citation type="journal article" date="2019" name="bioRxiv">
        <title>The Genome of the Zebra Mussel, Dreissena polymorpha: A Resource for Invasive Species Research.</title>
        <authorList>
            <person name="McCartney M.A."/>
            <person name="Auch B."/>
            <person name="Kono T."/>
            <person name="Mallez S."/>
            <person name="Zhang Y."/>
            <person name="Obille A."/>
            <person name="Becker A."/>
            <person name="Abrahante J.E."/>
            <person name="Garbe J."/>
            <person name="Badalamenti J.P."/>
            <person name="Herman A."/>
            <person name="Mangelson H."/>
            <person name="Liachko I."/>
            <person name="Sullivan S."/>
            <person name="Sone E.D."/>
            <person name="Koren S."/>
            <person name="Silverstein K.A.T."/>
            <person name="Beckman K.B."/>
            <person name="Gohl D.M."/>
        </authorList>
    </citation>
    <scope>NUCLEOTIDE SEQUENCE</scope>
    <source>
        <strain evidence="1">Duluth1</strain>
        <tissue evidence="1">Whole animal</tissue>
    </source>
</reference>
<dbReference type="EMBL" id="JAIWYP010000014">
    <property type="protein sequence ID" value="KAH3711618.1"/>
    <property type="molecule type" value="Genomic_DNA"/>
</dbReference>
<dbReference type="AlphaFoldDB" id="A0A9D4BXB7"/>
<accession>A0A9D4BXB7</accession>
<evidence type="ECO:0000313" key="1">
    <source>
        <dbReference type="EMBL" id="KAH3711618.1"/>
    </source>
</evidence>
<keyword evidence="2" id="KW-1185">Reference proteome</keyword>
<organism evidence="1 2">
    <name type="scientific">Dreissena polymorpha</name>
    <name type="common">Zebra mussel</name>
    <name type="synonym">Mytilus polymorpha</name>
    <dbReference type="NCBI Taxonomy" id="45954"/>
    <lineage>
        <taxon>Eukaryota</taxon>
        <taxon>Metazoa</taxon>
        <taxon>Spiralia</taxon>
        <taxon>Lophotrochozoa</taxon>
        <taxon>Mollusca</taxon>
        <taxon>Bivalvia</taxon>
        <taxon>Autobranchia</taxon>
        <taxon>Heteroconchia</taxon>
        <taxon>Euheterodonta</taxon>
        <taxon>Imparidentia</taxon>
        <taxon>Neoheterodontei</taxon>
        <taxon>Myida</taxon>
        <taxon>Dreissenoidea</taxon>
        <taxon>Dreissenidae</taxon>
        <taxon>Dreissena</taxon>
    </lineage>
</organism>
<dbReference type="Proteomes" id="UP000828390">
    <property type="component" value="Unassembled WGS sequence"/>
</dbReference>